<keyword evidence="2 6" id="KW-0889">Transcription antitermination</keyword>
<evidence type="ECO:0000256" key="2">
    <source>
        <dbReference type="ARBA" id="ARBA00022814"/>
    </source>
</evidence>
<comment type="function">
    <text evidence="6">Involved in transcription antitermination. Required for transcription of ribosomal RNA (rRNA) genes. Binds specifically to the boxA antiterminator sequence of the ribosomal RNA (rrn) operons.</text>
</comment>
<dbReference type="EMBL" id="AP025523">
    <property type="protein sequence ID" value="BDE07059.1"/>
    <property type="molecule type" value="Genomic_DNA"/>
</dbReference>
<evidence type="ECO:0000313" key="8">
    <source>
        <dbReference type="EMBL" id="BDE07059.1"/>
    </source>
</evidence>
<name>A0AAN1XY28_UNVUL</name>
<sequence>MASLSRRHARELALQALYGSEVGKRPADEMLTETLARTDASEARAFVRDLVFGTLESEAESDALIAPLLEGWTLDRLPTIDRIVLRMGAFELRHRKETDPAVVINEAVELAKKFSTEDSGRYVNGVLGRLMERAAR</sequence>
<keyword evidence="3 6" id="KW-0694">RNA-binding</keyword>
<evidence type="ECO:0000256" key="1">
    <source>
        <dbReference type="ARBA" id="ARBA00005952"/>
    </source>
</evidence>
<feature type="domain" description="NusB/RsmB/TIM44" evidence="7">
    <location>
        <begin position="8"/>
        <end position="131"/>
    </location>
</feature>
<evidence type="ECO:0000259" key="7">
    <source>
        <dbReference type="Pfam" id="PF01029"/>
    </source>
</evidence>
<dbReference type="SUPFAM" id="SSF48013">
    <property type="entry name" value="NusB-like"/>
    <property type="match status" value="1"/>
</dbReference>
<keyword evidence="9" id="KW-1185">Reference proteome</keyword>
<dbReference type="InterPro" id="IPR011605">
    <property type="entry name" value="NusB_fam"/>
</dbReference>
<evidence type="ECO:0000256" key="5">
    <source>
        <dbReference type="ARBA" id="ARBA00023163"/>
    </source>
</evidence>
<evidence type="ECO:0000256" key="4">
    <source>
        <dbReference type="ARBA" id="ARBA00023015"/>
    </source>
</evidence>
<dbReference type="KEGG" id="vab:WPS_23350"/>
<keyword evidence="5 6" id="KW-0804">Transcription</keyword>
<dbReference type="AlphaFoldDB" id="A0AAN1XY28"/>
<dbReference type="Gene3D" id="1.10.940.10">
    <property type="entry name" value="NusB-like"/>
    <property type="match status" value="1"/>
</dbReference>
<organism evidence="8 9">
    <name type="scientific">Vulcanimicrobium alpinum</name>
    <dbReference type="NCBI Taxonomy" id="3016050"/>
    <lineage>
        <taxon>Bacteria</taxon>
        <taxon>Bacillati</taxon>
        <taxon>Vulcanimicrobiota</taxon>
        <taxon>Vulcanimicrobiia</taxon>
        <taxon>Vulcanimicrobiales</taxon>
        <taxon>Vulcanimicrobiaceae</taxon>
        <taxon>Vulcanimicrobium</taxon>
    </lineage>
</organism>
<dbReference type="HAMAP" id="MF_00073">
    <property type="entry name" value="NusB"/>
    <property type="match status" value="1"/>
</dbReference>
<dbReference type="PANTHER" id="PTHR11078:SF3">
    <property type="entry name" value="ANTITERMINATION NUSB DOMAIN-CONTAINING PROTEIN"/>
    <property type="match status" value="1"/>
</dbReference>
<gene>
    <name evidence="6 8" type="primary">nusB</name>
    <name evidence="8" type="ORF">WPS_23350</name>
</gene>
<proteinExistence type="inferred from homology"/>
<evidence type="ECO:0000256" key="3">
    <source>
        <dbReference type="ARBA" id="ARBA00022884"/>
    </source>
</evidence>
<dbReference type="NCBIfam" id="TIGR01951">
    <property type="entry name" value="nusB"/>
    <property type="match status" value="1"/>
</dbReference>
<dbReference type="GO" id="GO:0003723">
    <property type="term" value="F:RNA binding"/>
    <property type="evidence" value="ECO:0007669"/>
    <property type="project" value="UniProtKB-UniRule"/>
</dbReference>
<dbReference type="InterPro" id="IPR035926">
    <property type="entry name" value="NusB-like_sf"/>
</dbReference>
<comment type="similarity">
    <text evidence="1 6">Belongs to the NusB family.</text>
</comment>
<dbReference type="GO" id="GO:0031564">
    <property type="term" value="P:transcription antitermination"/>
    <property type="evidence" value="ECO:0007669"/>
    <property type="project" value="UniProtKB-KW"/>
</dbReference>
<dbReference type="InterPro" id="IPR006027">
    <property type="entry name" value="NusB_RsmB_TIM44"/>
</dbReference>
<accession>A0AAN1XY28</accession>
<keyword evidence="4 6" id="KW-0805">Transcription regulation</keyword>
<evidence type="ECO:0000256" key="6">
    <source>
        <dbReference type="HAMAP-Rule" id="MF_00073"/>
    </source>
</evidence>
<evidence type="ECO:0000313" key="9">
    <source>
        <dbReference type="Proteomes" id="UP001317532"/>
    </source>
</evidence>
<dbReference type="RefSeq" id="WP_317994676.1">
    <property type="nucleotide sequence ID" value="NZ_AP025523.1"/>
</dbReference>
<protein>
    <recommendedName>
        <fullName evidence="6">Transcription antitermination protein NusB</fullName>
    </recommendedName>
    <alternativeName>
        <fullName evidence="6">Antitermination factor NusB</fullName>
    </alternativeName>
</protein>
<dbReference type="Proteomes" id="UP001317532">
    <property type="component" value="Chromosome"/>
</dbReference>
<dbReference type="Pfam" id="PF01029">
    <property type="entry name" value="NusB"/>
    <property type="match status" value="1"/>
</dbReference>
<dbReference type="PANTHER" id="PTHR11078">
    <property type="entry name" value="N UTILIZATION SUBSTANCE PROTEIN B-RELATED"/>
    <property type="match status" value="1"/>
</dbReference>
<dbReference type="GO" id="GO:0005829">
    <property type="term" value="C:cytosol"/>
    <property type="evidence" value="ECO:0007669"/>
    <property type="project" value="TreeGrafter"/>
</dbReference>
<reference evidence="8 9" key="1">
    <citation type="journal article" date="2022" name="ISME Commun">
        <title>Vulcanimicrobium alpinus gen. nov. sp. nov., the first cultivated representative of the candidate phylum 'Eremiobacterota', is a metabolically versatile aerobic anoxygenic phototroph.</title>
        <authorList>
            <person name="Yabe S."/>
            <person name="Muto K."/>
            <person name="Abe K."/>
            <person name="Yokota A."/>
            <person name="Staudigel H."/>
            <person name="Tebo B.M."/>
        </authorList>
    </citation>
    <scope>NUCLEOTIDE SEQUENCE [LARGE SCALE GENOMIC DNA]</scope>
    <source>
        <strain evidence="8 9">WC8-2</strain>
    </source>
</reference>
<dbReference type="GO" id="GO:0006353">
    <property type="term" value="P:DNA-templated transcription termination"/>
    <property type="evidence" value="ECO:0007669"/>
    <property type="project" value="UniProtKB-UniRule"/>
</dbReference>